<gene>
    <name evidence="1" type="ORF">GKZ28_00945</name>
</gene>
<name>A0A964RII7_9CLOT</name>
<dbReference type="Proteomes" id="UP000656077">
    <property type="component" value="Unassembled WGS sequence"/>
</dbReference>
<organism evidence="1 2">
    <name type="scientific">Clostridium chromiireducens</name>
    <dbReference type="NCBI Taxonomy" id="225345"/>
    <lineage>
        <taxon>Bacteria</taxon>
        <taxon>Bacillati</taxon>
        <taxon>Bacillota</taxon>
        <taxon>Clostridia</taxon>
        <taxon>Eubacteriales</taxon>
        <taxon>Clostridiaceae</taxon>
        <taxon>Clostridium</taxon>
    </lineage>
</organism>
<evidence type="ECO:0000313" key="2">
    <source>
        <dbReference type="Proteomes" id="UP000656077"/>
    </source>
</evidence>
<dbReference type="RefSeq" id="WP_160357711.1">
    <property type="nucleotide sequence ID" value="NZ_WSRQ01000001.1"/>
</dbReference>
<sequence>MEKTYLRVQDVKEIIGVSESKAYKIIQALNKELKSKGYIVVAGKVPTKFFKEKYYC</sequence>
<evidence type="ECO:0000313" key="1">
    <source>
        <dbReference type="EMBL" id="MVX62266.1"/>
    </source>
</evidence>
<proteinExistence type="predicted"/>
<dbReference type="EMBL" id="WSRQ01000001">
    <property type="protein sequence ID" value="MVX62266.1"/>
    <property type="molecule type" value="Genomic_DNA"/>
</dbReference>
<comment type="caution">
    <text evidence="1">The sequence shown here is derived from an EMBL/GenBank/DDBJ whole genome shotgun (WGS) entry which is preliminary data.</text>
</comment>
<reference evidence="1" key="1">
    <citation type="submission" date="2019-12" db="EMBL/GenBank/DDBJ databases">
        <title>Microbes associate with the intestines of laboratory mice.</title>
        <authorList>
            <person name="Navarre W."/>
            <person name="Wong E."/>
        </authorList>
    </citation>
    <scope>NUCLEOTIDE SEQUENCE</scope>
    <source>
        <strain evidence="1">NM79_F5</strain>
    </source>
</reference>
<dbReference type="AlphaFoldDB" id="A0A964RII7"/>
<protein>
    <submittedName>
        <fullName evidence="1">Transcriptional regulator</fullName>
    </submittedName>
</protein>
<accession>A0A964RII7</accession>